<name>A0A0C2W822_AMAMK</name>
<reference evidence="1 2" key="1">
    <citation type="submission" date="2014-04" db="EMBL/GenBank/DDBJ databases">
        <title>Evolutionary Origins and Diversification of the Mycorrhizal Mutualists.</title>
        <authorList>
            <consortium name="DOE Joint Genome Institute"/>
            <consortium name="Mycorrhizal Genomics Consortium"/>
            <person name="Kohler A."/>
            <person name="Kuo A."/>
            <person name="Nagy L.G."/>
            <person name="Floudas D."/>
            <person name="Copeland A."/>
            <person name="Barry K.W."/>
            <person name="Cichocki N."/>
            <person name="Veneault-Fourrey C."/>
            <person name="LaButti K."/>
            <person name="Lindquist E.A."/>
            <person name="Lipzen A."/>
            <person name="Lundell T."/>
            <person name="Morin E."/>
            <person name="Murat C."/>
            <person name="Riley R."/>
            <person name="Ohm R."/>
            <person name="Sun H."/>
            <person name="Tunlid A."/>
            <person name="Henrissat B."/>
            <person name="Grigoriev I.V."/>
            <person name="Hibbett D.S."/>
            <person name="Martin F."/>
        </authorList>
    </citation>
    <scope>NUCLEOTIDE SEQUENCE [LARGE SCALE GENOMIC DNA]</scope>
    <source>
        <strain evidence="1 2">Koide BX008</strain>
    </source>
</reference>
<keyword evidence="2" id="KW-1185">Reference proteome</keyword>
<organism evidence="1 2">
    <name type="scientific">Amanita muscaria (strain Koide BX008)</name>
    <dbReference type="NCBI Taxonomy" id="946122"/>
    <lineage>
        <taxon>Eukaryota</taxon>
        <taxon>Fungi</taxon>
        <taxon>Dikarya</taxon>
        <taxon>Basidiomycota</taxon>
        <taxon>Agaricomycotina</taxon>
        <taxon>Agaricomycetes</taxon>
        <taxon>Agaricomycetidae</taxon>
        <taxon>Agaricales</taxon>
        <taxon>Pluteineae</taxon>
        <taxon>Amanitaceae</taxon>
        <taxon>Amanita</taxon>
    </lineage>
</organism>
<dbReference type="HOGENOM" id="CLU_2621509_0_0_1"/>
<evidence type="ECO:0000313" key="1">
    <source>
        <dbReference type="EMBL" id="KIL57312.1"/>
    </source>
</evidence>
<dbReference type="InParanoid" id="A0A0C2W822"/>
<gene>
    <name evidence="1" type="ORF">M378DRAFT_171915</name>
</gene>
<evidence type="ECO:0000313" key="2">
    <source>
        <dbReference type="Proteomes" id="UP000054549"/>
    </source>
</evidence>
<sequence>MTHRRLAVAYPAFELWSLKSYTDSEETPAASPFSFNPSVICYQTGHINWNEWKRCLEATGPKIKELQSATVVLEFLCP</sequence>
<dbReference type="EMBL" id="KN818375">
    <property type="protein sequence ID" value="KIL57312.1"/>
    <property type="molecule type" value="Genomic_DNA"/>
</dbReference>
<proteinExistence type="predicted"/>
<dbReference type="Proteomes" id="UP000054549">
    <property type="component" value="Unassembled WGS sequence"/>
</dbReference>
<protein>
    <submittedName>
        <fullName evidence="1">Uncharacterized protein</fullName>
    </submittedName>
</protein>
<dbReference type="AlphaFoldDB" id="A0A0C2W822"/>
<accession>A0A0C2W822</accession>